<proteinExistence type="inferred from homology"/>
<dbReference type="GO" id="GO:0005634">
    <property type="term" value="C:nucleus"/>
    <property type="evidence" value="ECO:0007669"/>
    <property type="project" value="TreeGrafter"/>
</dbReference>
<dbReference type="GO" id="GO:0005737">
    <property type="term" value="C:cytoplasm"/>
    <property type="evidence" value="ECO:0007669"/>
    <property type="project" value="TreeGrafter"/>
</dbReference>
<comment type="similarity">
    <text evidence="1">Belongs to the SRR1 family.</text>
</comment>
<evidence type="ECO:0000313" key="4">
    <source>
        <dbReference type="Proteomes" id="UP001219518"/>
    </source>
</evidence>
<dbReference type="Pfam" id="PF07985">
    <property type="entry name" value="SRR1"/>
    <property type="match status" value="1"/>
</dbReference>
<dbReference type="EMBL" id="JAHWGI010001149">
    <property type="protein sequence ID" value="KAK3923723.1"/>
    <property type="molecule type" value="Genomic_DNA"/>
</dbReference>
<reference evidence="3" key="1">
    <citation type="submission" date="2021-07" db="EMBL/GenBank/DDBJ databases">
        <authorList>
            <person name="Catto M.A."/>
            <person name="Jacobson A."/>
            <person name="Kennedy G."/>
            <person name="Labadie P."/>
            <person name="Hunt B.G."/>
            <person name="Srinivasan R."/>
        </authorList>
    </citation>
    <scope>NUCLEOTIDE SEQUENCE</scope>
    <source>
        <strain evidence="3">PL_HMW_Pooled</strain>
        <tissue evidence="3">Head</tissue>
    </source>
</reference>
<accession>A0AAE1HM65</accession>
<dbReference type="InterPro" id="IPR012942">
    <property type="entry name" value="SRR1-like"/>
</dbReference>
<dbReference type="PANTHER" id="PTHR28626">
    <property type="entry name" value="SRR1-LIKE PROTEIN"/>
    <property type="match status" value="1"/>
</dbReference>
<evidence type="ECO:0000256" key="1">
    <source>
        <dbReference type="ARBA" id="ARBA00009856"/>
    </source>
</evidence>
<feature type="domain" description="SRR1-like" evidence="2">
    <location>
        <begin position="72"/>
        <end position="232"/>
    </location>
</feature>
<comment type="caution">
    <text evidence="3">The sequence shown here is derived from an EMBL/GenBank/DDBJ whole genome shotgun (WGS) entry which is preliminary data.</text>
</comment>
<dbReference type="InterPro" id="IPR040044">
    <property type="entry name" value="SRR1L"/>
</dbReference>
<name>A0AAE1HM65_9NEOP</name>
<dbReference type="AlphaFoldDB" id="A0AAE1HM65"/>
<dbReference type="PANTHER" id="PTHR28626:SF3">
    <property type="entry name" value="SRR1-LIKE PROTEIN"/>
    <property type="match status" value="1"/>
</dbReference>
<organism evidence="3 4">
    <name type="scientific">Frankliniella fusca</name>
    <dbReference type="NCBI Taxonomy" id="407009"/>
    <lineage>
        <taxon>Eukaryota</taxon>
        <taxon>Metazoa</taxon>
        <taxon>Ecdysozoa</taxon>
        <taxon>Arthropoda</taxon>
        <taxon>Hexapoda</taxon>
        <taxon>Insecta</taxon>
        <taxon>Pterygota</taxon>
        <taxon>Neoptera</taxon>
        <taxon>Paraneoptera</taxon>
        <taxon>Thysanoptera</taxon>
        <taxon>Terebrantia</taxon>
        <taxon>Thripoidea</taxon>
        <taxon>Thripidae</taxon>
        <taxon>Frankliniella</taxon>
    </lineage>
</organism>
<reference evidence="3" key="2">
    <citation type="journal article" date="2023" name="BMC Genomics">
        <title>Pest status, molecular evolution, and epigenetic factors derived from the genome assembly of Frankliniella fusca, a thysanopteran phytovirus vector.</title>
        <authorList>
            <person name="Catto M.A."/>
            <person name="Labadie P.E."/>
            <person name="Jacobson A.L."/>
            <person name="Kennedy G.G."/>
            <person name="Srinivasan R."/>
            <person name="Hunt B.G."/>
        </authorList>
    </citation>
    <scope>NUCLEOTIDE SEQUENCE</scope>
    <source>
        <strain evidence="3">PL_HMW_Pooled</strain>
    </source>
</reference>
<sequence length="268" mass="30682">MSCDEFKLVTSRKRGRKARRVDINRPHNKQGETDISVSVTDEIVKINHARTVVDESPFTEAVKNILQEALDVCGTKSVTEIVCYGLGHFTECVISRYQLALLLTLQERFKATVHAHDPVFYVSELNILKELGFFIIEENEEGKRLLSTTGTTLLYLPHCPKQLVNNFLWKNWGPDLSKCIIFGNSFSSAVDRSVLSDIELTAYLVKIQPYMKEFPIVNNFKFLDVFNDTSVHVFPENKLCEVLPSFWSENCVEPEYPDSDLELIIKKQ</sequence>
<evidence type="ECO:0000313" key="3">
    <source>
        <dbReference type="EMBL" id="KAK3923723.1"/>
    </source>
</evidence>
<protein>
    <submittedName>
        <fullName evidence="3">SRR1-like protein</fullName>
    </submittedName>
</protein>
<gene>
    <name evidence="3" type="ORF">KUF71_002132</name>
</gene>
<evidence type="ECO:0000259" key="2">
    <source>
        <dbReference type="Pfam" id="PF07985"/>
    </source>
</evidence>
<dbReference type="Proteomes" id="UP001219518">
    <property type="component" value="Unassembled WGS sequence"/>
</dbReference>
<keyword evidence="4" id="KW-1185">Reference proteome</keyword>